<dbReference type="GO" id="GO:0004557">
    <property type="term" value="F:alpha-galactosidase activity"/>
    <property type="evidence" value="ECO:0007669"/>
    <property type="project" value="UniProtKB-EC"/>
</dbReference>
<gene>
    <name evidence="4" type="ORF">K1J60_29970</name>
</gene>
<evidence type="ECO:0000256" key="2">
    <source>
        <dbReference type="ARBA" id="ARBA00023295"/>
    </source>
</evidence>
<dbReference type="RefSeq" id="WP_220648916.1">
    <property type="nucleotide sequence ID" value="NZ_CP080647.1"/>
</dbReference>
<dbReference type="Gene3D" id="3.20.20.70">
    <property type="entry name" value="Aldolase class I"/>
    <property type="match status" value="2"/>
</dbReference>
<dbReference type="Pfam" id="PF02065">
    <property type="entry name" value="Melibiase"/>
    <property type="match status" value="1"/>
</dbReference>
<dbReference type="InterPro" id="IPR002252">
    <property type="entry name" value="Glyco_hydro_36"/>
</dbReference>
<dbReference type="EC" id="3.2.1.22" evidence="4"/>
<evidence type="ECO:0000313" key="5">
    <source>
        <dbReference type="Proteomes" id="UP000827138"/>
    </source>
</evidence>
<proteinExistence type="predicted"/>
<name>A0ABX8XX76_9ACTN</name>
<evidence type="ECO:0000256" key="3">
    <source>
        <dbReference type="SAM" id="MobiDB-lite"/>
    </source>
</evidence>
<organism evidence="4 5">
    <name type="scientific">Streptomyces akebiae</name>
    <dbReference type="NCBI Taxonomy" id="2865673"/>
    <lineage>
        <taxon>Bacteria</taxon>
        <taxon>Bacillati</taxon>
        <taxon>Actinomycetota</taxon>
        <taxon>Actinomycetes</taxon>
        <taxon>Kitasatosporales</taxon>
        <taxon>Streptomycetaceae</taxon>
        <taxon>Streptomyces</taxon>
    </lineage>
</organism>
<feature type="region of interest" description="Disordered" evidence="3">
    <location>
        <begin position="96"/>
        <end position="115"/>
    </location>
</feature>
<dbReference type="Gene3D" id="2.70.98.60">
    <property type="entry name" value="alpha-galactosidase from lactobacil brevis"/>
    <property type="match status" value="1"/>
</dbReference>
<feature type="region of interest" description="Disordered" evidence="3">
    <location>
        <begin position="754"/>
        <end position="780"/>
    </location>
</feature>
<dbReference type="CDD" id="cd14791">
    <property type="entry name" value="GH36"/>
    <property type="match status" value="1"/>
</dbReference>
<keyword evidence="5" id="KW-1185">Reference proteome</keyword>
<dbReference type="PANTHER" id="PTHR43053:SF3">
    <property type="entry name" value="ALPHA-GALACTOSIDASE C-RELATED"/>
    <property type="match status" value="1"/>
</dbReference>
<dbReference type="InterPro" id="IPR050985">
    <property type="entry name" value="Alpha-glycosidase_related"/>
</dbReference>
<keyword evidence="1 4" id="KW-0378">Hydrolase</keyword>
<dbReference type="EMBL" id="CP080647">
    <property type="protein sequence ID" value="QYX80187.1"/>
    <property type="molecule type" value="Genomic_DNA"/>
</dbReference>
<feature type="region of interest" description="Disordered" evidence="3">
    <location>
        <begin position="35"/>
        <end position="60"/>
    </location>
</feature>
<accession>A0ABX8XX76</accession>
<dbReference type="InterPro" id="IPR017853">
    <property type="entry name" value="GH"/>
</dbReference>
<keyword evidence="2 4" id="KW-0326">Glycosidase</keyword>
<dbReference type="Proteomes" id="UP000827138">
    <property type="component" value="Chromosome"/>
</dbReference>
<feature type="region of interest" description="Disordered" evidence="3">
    <location>
        <begin position="379"/>
        <end position="409"/>
    </location>
</feature>
<dbReference type="PANTHER" id="PTHR43053">
    <property type="entry name" value="GLYCOSIDASE FAMILY 31"/>
    <property type="match status" value="1"/>
</dbReference>
<dbReference type="SUPFAM" id="SSF51445">
    <property type="entry name" value="(Trans)glycosidases"/>
    <property type="match status" value="1"/>
</dbReference>
<feature type="compositionally biased region" description="Basic and acidic residues" evidence="3">
    <location>
        <begin position="381"/>
        <end position="392"/>
    </location>
</feature>
<reference evidence="4 5" key="1">
    <citation type="submission" date="2021-08" db="EMBL/GenBank/DDBJ databases">
        <authorList>
            <person name="Ping M."/>
        </authorList>
    </citation>
    <scope>NUCLEOTIDE SEQUENCE [LARGE SCALE GENOMIC DNA]</scope>
    <source>
        <strain evidence="4 5">MG28</strain>
    </source>
</reference>
<protein>
    <submittedName>
        <fullName evidence="4">Alpha-galactosidase</fullName>
        <ecNumber evidence="4">3.2.1.22</ecNumber>
    </submittedName>
</protein>
<dbReference type="InterPro" id="IPR038417">
    <property type="entry name" value="Alpga-gal_N_sf"/>
</dbReference>
<evidence type="ECO:0000313" key="4">
    <source>
        <dbReference type="EMBL" id="QYX80187.1"/>
    </source>
</evidence>
<evidence type="ECO:0000256" key="1">
    <source>
        <dbReference type="ARBA" id="ARBA00022801"/>
    </source>
</evidence>
<dbReference type="InterPro" id="IPR013785">
    <property type="entry name" value="Aldolase_TIM"/>
</dbReference>
<sequence>MPQHDSHQWTDSFPWSLSYRWGHSALTADFDLSGDTPRLLGVRRPGDPEPGPEETKTDPSLPLVDLVLLGEGTGWSRPRFTGTAIGARLKYRAHHSTRGASPDNTVVDAPGSSADSDDHVRWHRLTFELHDPATGLTAFVEYASPDGTAVLRSRVRLRNDGSESVTVRSLGSLLLGGLPSPDELSVFRARNDWLAECRWYSEPLRDSVPDVNPEAHGGTGHAAARLAGRGSWPTDGHLAMGALQHRGDDRGWLWQIESASSWVWEAGESAGRTYLALGGPTHDEHQWRQVLPPGAEFTTEWAALALGDRFEGALAALTAYRRVVRRPHPDHTRLPVIFNDYMNTLMGDPTTEKLLPLIDAAAEVGAEYFCVDAGWYDDGESGEREGGEREGGEGAQGDGARGEGWEGGDSPGGWWDSVGAWLPSVRRFPGDAGIQVVLDRIRERGMVPGLWLEPEVVGVRSPLAAELPVEAFLRHEDGARVTEQGRHQLDLTHPAARAHLDGTVDRLVGEWGVGYLKLDYNITTSAPAHLAHSRAWLSWLSATLDRHPGLVIENCASGGMRMDGASLAVAQLQSTSDQQDPLRCPPIAASAPTAVPPEQGAVWAYPQPSCTDEEIAFTLGSALLGRVHLSGHLDRMTERQRGLVRDALDTYKSIRGDLRTALPCWPLGLPGWSDDWIALGLRQPVAGAGPMYVTVWRRGGDAERSFTPTGWGPGDVRVEVLHPRATAAAARWDGSELRVSLPAAPSVVLLRLTPARPSPGHRHSTAQPPVPALDQLPPGP</sequence>